<name>A0A510PQG3_MICAE</name>
<gene>
    <name evidence="1" type="ORF">MAE30S32_47680</name>
</gene>
<evidence type="ECO:0000313" key="2">
    <source>
        <dbReference type="Proteomes" id="UP000321223"/>
    </source>
</evidence>
<protein>
    <submittedName>
        <fullName evidence="1">Uncharacterized protein</fullName>
    </submittedName>
</protein>
<dbReference type="AlphaFoldDB" id="A0A510PQG3"/>
<accession>A0A510PQG3</accession>
<dbReference type="Proteomes" id="UP000321223">
    <property type="component" value="Unassembled WGS sequence"/>
</dbReference>
<sequence length="43" mass="4549">MLLVGLKQILRPNKAETGLISGKHILILGQPPKETGNDSVVVA</sequence>
<organism evidence="1 2">
    <name type="scientific">Microcystis aeruginosa 11-30S32</name>
    <dbReference type="NCBI Taxonomy" id="2358142"/>
    <lineage>
        <taxon>Bacteria</taxon>
        <taxon>Bacillati</taxon>
        <taxon>Cyanobacteriota</taxon>
        <taxon>Cyanophyceae</taxon>
        <taxon>Oscillatoriophycideae</taxon>
        <taxon>Chroococcales</taxon>
        <taxon>Microcystaceae</taxon>
        <taxon>Microcystis</taxon>
    </lineage>
</organism>
<reference evidence="1 2" key="1">
    <citation type="journal article" date="2019" name="Appl. Environ. Microbiol.">
        <title>Co-occurrence of broad and narrow host-range viruses infecting the toxic bloom-forming cyanobacterium Microcystis aeruginosa.</title>
        <authorList>
            <person name="Morimoto D."/>
            <person name="Tominaga K."/>
            <person name="Nishimura Y."/>
            <person name="Yoshida N."/>
            <person name="Kimura S."/>
            <person name="Sako Y."/>
            <person name="Yoshida T."/>
        </authorList>
    </citation>
    <scope>NUCLEOTIDE SEQUENCE [LARGE SCALE GENOMIC DNA]</scope>
    <source>
        <strain evidence="1 2">11-30S32</strain>
    </source>
</reference>
<dbReference type="EMBL" id="BHVU01000604">
    <property type="protein sequence ID" value="GCA96116.1"/>
    <property type="molecule type" value="Genomic_DNA"/>
</dbReference>
<evidence type="ECO:0000313" key="1">
    <source>
        <dbReference type="EMBL" id="GCA96116.1"/>
    </source>
</evidence>
<comment type="caution">
    <text evidence="1">The sequence shown here is derived from an EMBL/GenBank/DDBJ whole genome shotgun (WGS) entry which is preliminary data.</text>
</comment>
<proteinExistence type="predicted"/>